<proteinExistence type="predicted"/>
<organism evidence="1 2">
    <name type="scientific">Paraburkholderia franconis</name>
    <dbReference type="NCBI Taxonomy" id="2654983"/>
    <lineage>
        <taxon>Bacteria</taxon>
        <taxon>Pseudomonadati</taxon>
        <taxon>Pseudomonadota</taxon>
        <taxon>Betaproteobacteria</taxon>
        <taxon>Burkholderiales</taxon>
        <taxon>Burkholderiaceae</taxon>
        <taxon>Paraburkholderia</taxon>
    </lineage>
</organism>
<dbReference type="RefSeq" id="WP_152768254.1">
    <property type="nucleotide sequence ID" value="NZ_WHNP01000145.1"/>
</dbReference>
<keyword evidence="2" id="KW-1185">Reference proteome</keyword>
<reference evidence="1 2" key="1">
    <citation type="submission" date="2019-10" db="EMBL/GenBank/DDBJ databases">
        <title>Paraburkholderia sp. isolated from nodules of Mimosa pudica from Brazilian Atlantic Forest soils.</title>
        <authorList>
            <person name="Paulitsch F."/>
            <person name="Hungria M."/>
            <person name="Dall'Agnol R."/>
        </authorList>
    </citation>
    <scope>NUCLEOTIDE SEQUENCE [LARGE SCALE GENOMIC DNA]</scope>
    <source>
        <strain evidence="1 2">CNPSo 3157</strain>
    </source>
</reference>
<name>A0A7X1NL33_9BURK</name>
<dbReference type="EMBL" id="WHNP01000145">
    <property type="protein sequence ID" value="MPW23842.1"/>
    <property type="molecule type" value="Genomic_DNA"/>
</dbReference>
<comment type="caution">
    <text evidence="1">The sequence shown here is derived from an EMBL/GenBank/DDBJ whole genome shotgun (WGS) entry which is preliminary data.</text>
</comment>
<gene>
    <name evidence="1" type="ORF">GCT13_46005</name>
</gene>
<protein>
    <submittedName>
        <fullName evidence="1">Uncharacterized protein</fullName>
    </submittedName>
</protein>
<accession>A0A7X1NL33</accession>
<dbReference type="AlphaFoldDB" id="A0A7X1NL33"/>
<dbReference type="Proteomes" id="UP000484381">
    <property type="component" value="Unassembled WGS sequence"/>
</dbReference>
<evidence type="ECO:0000313" key="2">
    <source>
        <dbReference type="Proteomes" id="UP000484381"/>
    </source>
</evidence>
<evidence type="ECO:0000313" key="1">
    <source>
        <dbReference type="EMBL" id="MPW23842.1"/>
    </source>
</evidence>
<sequence>MQVDGRIFQAVDGHFETLAGMPGWPLERLVRAWQWSFAERTRFAGLCDISLKDAISQLVPV</sequence>